<gene>
    <name evidence="4" type="ORF">ONZ51_g2512</name>
</gene>
<dbReference type="AlphaFoldDB" id="A0AAD7XDW2"/>
<keyword evidence="1" id="KW-0479">Metal-binding</keyword>
<dbReference type="Proteomes" id="UP001215151">
    <property type="component" value="Unassembled WGS sequence"/>
</dbReference>
<feature type="compositionally biased region" description="Polar residues" evidence="2">
    <location>
        <begin position="277"/>
        <end position="299"/>
    </location>
</feature>
<comment type="caution">
    <text evidence="4">The sequence shown here is derived from an EMBL/GenBank/DDBJ whole genome shotgun (WGS) entry which is preliminary data.</text>
</comment>
<keyword evidence="5" id="KW-1185">Reference proteome</keyword>
<sequence length="656" mass="71062">MSGLGQANITPDLPRVWACNWDWCPETFRRGSDLSRHLNAVHFKKIVKVRKRDLSTYLRSVRGDSGVTDSLLAAFLPTTPTPTPTPTNHKEAEPDSSRTDAATSIASQRPPVNTTSHEPPIRLGQLACPEQAFEQVASIRCFLYDFRQTLRQTKADILCNMRRAVFPNVYTVGCIHAAIPCPLQHDYRRNQCCGTYQFWQPQLDISTETAIECVCHERLGASPTPDRPRIEQVKVPDSSSPMHTIVVTRPSHIRSPDSNSVVSAQAVEDALTQDISAAASPQSRVGSLQYPSQSDSSGRSVESQQFQQRQHQSSPSQAASYYGSHAVESTPRFQPHPASQQLQASTQLSNAARPVQSSEDGAVQSQAPSSQASTSARVIPPLPRTRRAKVNNSDAAPEMPTLPRRTLRSRSKTPAPPPVSSTAVEPPRPPLPRRTTRSRTPSAPSASAATTSEGGTEVQNAKPKRASSKQPATEGRKARAGSGSRSKPPSTGAKKATTSGKPGGLPAVQEQLAEPDSKPLAILVEDPVPTFSFSQAPVADGPPQSQTGFRSGVIHIPLPRRTRARSASQQQQSQPPPIPQSTRIVEKEVKRELLEDVMDTDTQRHVPASPESSQPGGWDASQGPSQSQGGYEEGFGFDMGSLVLQTQAPYKWSQSQ</sequence>
<dbReference type="PROSITE" id="PS00028">
    <property type="entry name" value="ZINC_FINGER_C2H2_1"/>
    <property type="match status" value="1"/>
</dbReference>
<feature type="region of interest" description="Disordered" evidence="2">
    <location>
        <begin position="277"/>
        <end position="638"/>
    </location>
</feature>
<evidence type="ECO:0000313" key="5">
    <source>
        <dbReference type="Proteomes" id="UP001215151"/>
    </source>
</evidence>
<feature type="region of interest" description="Disordered" evidence="2">
    <location>
        <begin position="75"/>
        <end position="117"/>
    </location>
</feature>
<proteinExistence type="predicted"/>
<evidence type="ECO:0000256" key="2">
    <source>
        <dbReference type="SAM" id="MobiDB-lite"/>
    </source>
</evidence>
<feature type="compositionally biased region" description="Low complexity" evidence="2">
    <location>
        <begin position="438"/>
        <end position="452"/>
    </location>
</feature>
<protein>
    <recommendedName>
        <fullName evidence="3">C2H2-type domain-containing protein</fullName>
    </recommendedName>
</protein>
<feature type="compositionally biased region" description="Polar residues" evidence="2">
    <location>
        <begin position="99"/>
        <end position="117"/>
    </location>
</feature>
<feature type="compositionally biased region" description="Basic and acidic residues" evidence="2">
    <location>
        <begin position="88"/>
        <end position="98"/>
    </location>
</feature>
<dbReference type="GO" id="GO:0008270">
    <property type="term" value="F:zinc ion binding"/>
    <property type="evidence" value="ECO:0007669"/>
    <property type="project" value="UniProtKB-KW"/>
</dbReference>
<feature type="compositionally biased region" description="Low complexity" evidence="2">
    <location>
        <begin position="338"/>
        <end position="352"/>
    </location>
</feature>
<accession>A0AAD7XDW2</accession>
<keyword evidence="1" id="KW-0863">Zinc-finger</keyword>
<name>A0AAD7XDW2_9APHY</name>
<feature type="domain" description="C2H2-type" evidence="3">
    <location>
        <begin position="17"/>
        <end position="42"/>
    </location>
</feature>
<keyword evidence="1" id="KW-0862">Zinc</keyword>
<dbReference type="InterPro" id="IPR013087">
    <property type="entry name" value="Znf_C2H2_type"/>
</dbReference>
<feature type="compositionally biased region" description="Low complexity" evidence="2">
    <location>
        <begin position="364"/>
        <end position="376"/>
    </location>
</feature>
<reference evidence="4" key="1">
    <citation type="submission" date="2022-11" db="EMBL/GenBank/DDBJ databases">
        <title>Genome Sequence of Cubamyces cubensis.</title>
        <authorList>
            <person name="Buettner E."/>
        </authorList>
    </citation>
    <scope>NUCLEOTIDE SEQUENCE</scope>
    <source>
        <strain evidence="4">MPL-01</strain>
    </source>
</reference>
<evidence type="ECO:0000256" key="1">
    <source>
        <dbReference type="PROSITE-ProRule" id="PRU00042"/>
    </source>
</evidence>
<dbReference type="EMBL" id="JAPEVG010000039">
    <property type="protein sequence ID" value="KAJ8490128.1"/>
    <property type="molecule type" value="Genomic_DNA"/>
</dbReference>
<evidence type="ECO:0000259" key="3">
    <source>
        <dbReference type="PROSITE" id="PS50157"/>
    </source>
</evidence>
<feature type="compositionally biased region" description="Basic and acidic residues" evidence="2">
    <location>
        <begin position="584"/>
        <end position="594"/>
    </location>
</feature>
<evidence type="ECO:0000313" key="4">
    <source>
        <dbReference type="EMBL" id="KAJ8490128.1"/>
    </source>
</evidence>
<organism evidence="4 5">
    <name type="scientific">Trametes cubensis</name>
    <dbReference type="NCBI Taxonomy" id="1111947"/>
    <lineage>
        <taxon>Eukaryota</taxon>
        <taxon>Fungi</taxon>
        <taxon>Dikarya</taxon>
        <taxon>Basidiomycota</taxon>
        <taxon>Agaricomycotina</taxon>
        <taxon>Agaricomycetes</taxon>
        <taxon>Polyporales</taxon>
        <taxon>Polyporaceae</taxon>
        <taxon>Trametes</taxon>
    </lineage>
</organism>
<dbReference type="PROSITE" id="PS50157">
    <property type="entry name" value="ZINC_FINGER_C2H2_2"/>
    <property type="match status" value="1"/>
</dbReference>
<feature type="compositionally biased region" description="Low complexity" evidence="2">
    <location>
        <begin position="300"/>
        <end position="324"/>
    </location>
</feature>